<comment type="subcellular location">
    <subcellularLocation>
        <location evidence="1">Nucleus</location>
    </subcellularLocation>
</comment>
<dbReference type="PANTHER" id="PTHR23318:SF0">
    <property type="entry name" value="SERINE_THREONINE-PROTEIN PHOSPHATASE 4 REGULATORY SUBUNIT 3"/>
    <property type="match status" value="1"/>
</dbReference>
<feature type="non-terminal residue" evidence="4">
    <location>
        <position position="1"/>
    </location>
</feature>
<dbReference type="InterPro" id="IPR051137">
    <property type="entry name" value="PP4R3-like"/>
</dbReference>
<dbReference type="GO" id="GO:0005654">
    <property type="term" value="C:nucleoplasm"/>
    <property type="evidence" value="ECO:0007669"/>
    <property type="project" value="TreeGrafter"/>
</dbReference>
<dbReference type="InterPro" id="IPR006887">
    <property type="entry name" value="P4R3-like_central_dom"/>
</dbReference>
<protein>
    <submittedName>
        <fullName evidence="4">Serine/threonine-protein phosphatase 4 regulatory subunit 3</fullName>
    </submittedName>
</protein>
<dbReference type="PANTHER" id="PTHR23318">
    <property type="entry name" value="ATP SYNTHASE GAMMA-RELATED"/>
    <property type="match status" value="1"/>
</dbReference>
<organism evidence="4 5">
    <name type="scientific">Geodia barretti</name>
    <name type="common">Barrett's horny sponge</name>
    <dbReference type="NCBI Taxonomy" id="519541"/>
    <lineage>
        <taxon>Eukaryota</taxon>
        <taxon>Metazoa</taxon>
        <taxon>Porifera</taxon>
        <taxon>Demospongiae</taxon>
        <taxon>Heteroscleromorpha</taxon>
        <taxon>Tetractinellida</taxon>
        <taxon>Astrophorina</taxon>
        <taxon>Geodiidae</taxon>
        <taxon>Geodia</taxon>
    </lineage>
</organism>
<evidence type="ECO:0000313" key="4">
    <source>
        <dbReference type="EMBL" id="CAI8008248.1"/>
    </source>
</evidence>
<dbReference type="Proteomes" id="UP001174909">
    <property type="component" value="Unassembled WGS sequence"/>
</dbReference>
<keyword evidence="5" id="KW-1185">Reference proteome</keyword>
<proteinExistence type="predicted"/>
<dbReference type="EMBL" id="CASHTH010000827">
    <property type="protein sequence ID" value="CAI8008248.1"/>
    <property type="molecule type" value="Genomic_DNA"/>
</dbReference>
<sequence length="179" mass="20472">PPTLSPPSFSLPLSLPSCPDSSQNSALLSHILDILSLCVARHTYLIRNYIIDKNALSRVLVLMTSSHAHLALAALRFCRKIVGLKDEFYNRYIVRDNLLAPIIKAFIANGRRYNLLNSAIIELFEYLRVENVKSLVSYVVENFWSTLEHIEYVDTFKALRLKHEQEMDRRDNKDSAPAV</sequence>
<dbReference type="GO" id="GO:0030289">
    <property type="term" value="C:protein phosphatase 4 complex"/>
    <property type="evidence" value="ECO:0007669"/>
    <property type="project" value="TreeGrafter"/>
</dbReference>
<gene>
    <name evidence="4" type="ORF">GBAR_LOCUS5657</name>
</gene>
<keyword evidence="2" id="KW-0539">Nucleus</keyword>
<dbReference type="GO" id="GO:0072542">
    <property type="term" value="F:protein phosphatase activator activity"/>
    <property type="evidence" value="ECO:0007669"/>
    <property type="project" value="TreeGrafter"/>
</dbReference>
<comment type="caution">
    <text evidence="4">The sequence shown here is derived from an EMBL/GenBank/DDBJ whole genome shotgun (WGS) entry which is preliminary data.</text>
</comment>
<evidence type="ECO:0000313" key="5">
    <source>
        <dbReference type="Proteomes" id="UP001174909"/>
    </source>
</evidence>
<reference evidence="4" key="1">
    <citation type="submission" date="2023-03" db="EMBL/GenBank/DDBJ databases">
        <authorList>
            <person name="Steffen K."/>
            <person name="Cardenas P."/>
        </authorList>
    </citation>
    <scope>NUCLEOTIDE SEQUENCE</scope>
</reference>
<evidence type="ECO:0000256" key="1">
    <source>
        <dbReference type="ARBA" id="ARBA00004123"/>
    </source>
</evidence>
<name>A0AA35RB90_GEOBA</name>
<accession>A0AA35RB90</accession>
<dbReference type="GO" id="GO:0006974">
    <property type="term" value="P:DNA damage response"/>
    <property type="evidence" value="ECO:0007669"/>
    <property type="project" value="TreeGrafter"/>
</dbReference>
<evidence type="ECO:0000259" key="3">
    <source>
        <dbReference type="Pfam" id="PF04802"/>
    </source>
</evidence>
<dbReference type="Pfam" id="PF04802">
    <property type="entry name" value="PP4R3"/>
    <property type="match status" value="1"/>
</dbReference>
<dbReference type="AlphaFoldDB" id="A0AA35RB90"/>
<feature type="domain" description="Serine/threonine-protein phosphatase 4 regulatory subunit 3-like central" evidence="3">
    <location>
        <begin position="17"/>
        <end position="165"/>
    </location>
</feature>
<evidence type="ECO:0000256" key="2">
    <source>
        <dbReference type="ARBA" id="ARBA00023242"/>
    </source>
</evidence>